<comment type="caution">
    <text evidence="1">The sequence shown here is derived from an EMBL/GenBank/DDBJ whole genome shotgun (WGS) entry which is preliminary data.</text>
</comment>
<proteinExistence type="predicted"/>
<reference evidence="2" key="1">
    <citation type="journal article" date="2019" name="Int. J. Syst. Evol. Microbiol.">
        <title>The Global Catalogue of Microorganisms (GCM) 10K type strain sequencing project: providing services to taxonomists for standard genome sequencing and annotation.</title>
        <authorList>
            <consortium name="The Broad Institute Genomics Platform"/>
            <consortium name="The Broad Institute Genome Sequencing Center for Infectious Disease"/>
            <person name="Wu L."/>
            <person name="Ma J."/>
        </authorList>
    </citation>
    <scope>NUCLEOTIDE SEQUENCE [LARGE SCALE GENOMIC DNA]</scope>
    <source>
        <strain evidence="2">JCM 12607</strain>
    </source>
</reference>
<dbReference type="EMBL" id="JBHTGL010000008">
    <property type="protein sequence ID" value="MFD0623076.1"/>
    <property type="molecule type" value="Genomic_DNA"/>
</dbReference>
<dbReference type="Proteomes" id="UP001596915">
    <property type="component" value="Unassembled WGS sequence"/>
</dbReference>
<evidence type="ECO:0000313" key="2">
    <source>
        <dbReference type="Proteomes" id="UP001596915"/>
    </source>
</evidence>
<name>A0ABW2WR41_9ACTN</name>
<sequence length="72" mass="7847">MFLCQRLGERCTLADTLGGLLADLNRTLRWFSEYVRGRFDGEELMLDAELVVLREAGSAAASPPMTPGCTPG</sequence>
<keyword evidence="2" id="KW-1185">Reference proteome</keyword>
<evidence type="ECO:0000313" key="1">
    <source>
        <dbReference type="EMBL" id="MFD0623076.1"/>
    </source>
</evidence>
<gene>
    <name evidence="1" type="ORF">ACFQ2K_09925</name>
</gene>
<protein>
    <submittedName>
        <fullName evidence="1">Uncharacterized protein</fullName>
    </submittedName>
</protein>
<organism evidence="1 2">
    <name type="scientific">Streptomyces sanglieri</name>
    <dbReference type="NCBI Taxonomy" id="193460"/>
    <lineage>
        <taxon>Bacteria</taxon>
        <taxon>Bacillati</taxon>
        <taxon>Actinomycetota</taxon>
        <taxon>Actinomycetes</taxon>
        <taxon>Kitasatosporales</taxon>
        <taxon>Streptomycetaceae</taxon>
        <taxon>Streptomyces</taxon>
    </lineage>
</organism>
<accession>A0ABW2WR41</accession>